<protein>
    <recommendedName>
        <fullName evidence="2">histidine kinase</fullName>
        <ecNumber evidence="2">2.7.13.3</ecNumber>
    </recommendedName>
</protein>
<comment type="caution">
    <text evidence="8">The sequence shown here is derived from an EMBL/GenBank/DDBJ whole genome shotgun (WGS) entry which is preliminary data.</text>
</comment>
<dbReference type="InterPro" id="IPR000780">
    <property type="entry name" value="CheR_MeTrfase"/>
</dbReference>
<dbReference type="SUPFAM" id="SSF47384">
    <property type="entry name" value="Homodimeric domain of signal transducing histidine kinase"/>
    <property type="match status" value="1"/>
</dbReference>
<dbReference type="PROSITE" id="PS50109">
    <property type="entry name" value="HIS_KIN"/>
    <property type="match status" value="1"/>
</dbReference>
<dbReference type="GO" id="GO:0000155">
    <property type="term" value="F:phosphorelay sensor kinase activity"/>
    <property type="evidence" value="ECO:0007669"/>
    <property type="project" value="InterPro"/>
</dbReference>
<dbReference type="CDD" id="cd00082">
    <property type="entry name" value="HisKA"/>
    <property type="match status" value="1"/>
</dbReference>
<dbReference type="InterPro" id="IPR035909">
    <property type="entry name" value="CheB_C"/>
</dbReference>
<dbReference type="PROSITE" id="PS50123">
    <property type="entry name" value="CHER"/>
    <property type="match status" value="1"/>
</dbReference>
<dbReference type="Gene3D" id="3.40.50.150">
    <property type="entry name" value="Vaccinia Virus protein VP39"/>
    <property type="match status" value="1"/>
</dbReference>
<feature type="domain" description="Histidine kinase" evidence="5">
    <location>
        <begin position="1049"/>
        <end position="1272"/>
    </location>
</feature>
<dbReference type="InterPro" id="IPR035965">
    <property type="entry name" value="PAS-like_dom_sf"/>
</dbReference>
<dbReference type="InterPro" id="IPR029063">
    <property type="entry name" value="SAM-dependent_MTases_sf"/>
</dbReference>
<dbReference type="InterPro" id="IPR005467">
    <property type="entry name" value="His_kinase_dom"/>
</dbReference>
<evidence type="ECO:0000256" key="3">
    <source>
        <dbReference type="PROSITE-ProRule" id="PRU00050"/>
    </source>
</evidence>
<reference evidence="8 9" key="1">
    <citation type="submission" date="2019-05" db="EMBL/GenBank/DDBJ databases">
        <authorList>
            <person name="Qu J.-H."/>
        </authorList>
    </citation>
    <scope>NUCLEOTIDE SEQUENCE [LARGE SCALE GENOMIC DNA]</scope>
    <source>
        <strain evidence="8 9">T17</strain>
    </source>
</reference>
<dbReference type="SMART" id="SM00388">
    <property type="entry name" value="HisKA"/>
    <property type="match status" value="1"/>
</dbReference>
<feature type="coiled-coil region" evidence="4">
    <location>
        <begin position="645"/>
        <end position="732"/>
    </location>
</feature>
<dbReference type="PANTHER" id="PTHR24422:SF27">
    <property type="entry name" value="PROTEIN-GLUTAMATE O-METHYLTRANSFERASE"/>
    <property type="match status" value="1"/>
</dbReference>
<dbReference type="GO" id="GO:0006935">
    <property type="term" value="P:chemotaxis"/>
    <property type="evidence" value="ECO:0007669"/>
    <property type="project" value="UniProtKB-UniRule"/>
</dbReference>
<feature type="domain" description="CheR-type methyltransferase" evidence="7">
    <location>
        <begin position="222"/>
        <end position="495"/>
    </location>
</feature>
<feature type="active site" evidence="3">
    <location>
        <position position="27"/>
    </location>
</feature>
<sequence>MAKEENTHYTNLEPHDRPVPVVAIGGSAGGQKAISELLEHLPPSTGLAFVYIQHLSPTHDSRLPEILSKLTPMPVAEAEPLMHVKPDHLYIIPPNRDMEIVDGVLVLMPRKPRPHIHLPIDQFFISLSERQKDGAIGIVLSGMASDGTLGLQAIKVAGGITFAQDETAEYPSMPESAIREGVVDMVLSPKEIASELNRLSKHTDIFQLTQETEDSKQEDEPDKDLDKILMFLKTTVGMDFGHYKKSTIRRRIIRRMLLFKLEKLSQYVEYIKLHPGEAATLYDDLLINVTSFFRDEQTMVYVRKQVIPSVLKNKAPGEAIRFWVAGCSTGQEAYSLAMLLTEILGDRVTSTPIQIFATDLSETAIAKARLGVYTKSEMKDVSDQRLARFFTKIDDHYRINKSLRDLCVFAQHNLLSDPPFSRIDLVSCRNLLIYLDDILQKKALATFHYALTPDGVLLLGKSESVGTASSHFTQTDKDFKVFARKNRTLARIPGNIGSPDEINYTDARRSVKNEEVLSAAQLDKLVDNWLLSNFVPPSIIVDQDMEILQFRGSTSLFLEPAPGKASLNLSKMARPGLVLELRNAIHKARKTSQPAGKSGLEIVVADETRYVSIKAIPLTNPDNQQLFLILFEETKDHPVQAGISTEDADKRVLMLEAELAALRQDMHSIIEEQEASNEELQSANEEILSSNEELQSINEELETSKEEIESANEELQTINQELQIRNDQLTESYNYSEAILSTINEATLVVDEQLRIKVANRAFYKVFQTNEANTESSTIYELGNRQLDFEEFRNIMHGLVHGGSSISGYEVKIMVRPEEERVMRIHARRVLLSRRQTILLVFEDITEHRKAQKLAQERQEFQETLNERLNQRVEERTADLKTAYARLELVNAELGRTAESLQAVLDSSPASIGFFKTVYDEHSVPVDFVLIVCNRKFAHVFGKDVSALTEKTASQLYPVERVDIMLKVAISQVGHYEEIFSEQEKKWVGVSITRHDHGIAITELDINTLKHARLEQDELMHRLNDSYELIESLSALKEYVHHRGSILRSAFHDLRSSFGIISGAASLLNLMETEDDRRKNLEMIQRNLRVVAAMMNQLLDFARLETGEEELEISSFNVSETLRNLIESLKSAISAKRLSFDYDGPAELPIESDAPKIARLAQNLITNALKYTETGHIKVEWTDAELMGDRPQWRLVISDTGSGIPGWLVDRVIENDGNDNLRETSVEDPPLKMDDSVGLFIVKQLVRILGGKLQVETSSSGTRFDILLPKNHQ</sequence>
<dbReference type="InterPro" id="IPR050903">
    <property type="entry name" value="Bact_Chemotaxis_MeTrfase"/>
</dbReference>
<keyword evidence="3" id="KW-0145">Chemotaxis</keyword>
<dbReference type="Pfam" id="PF02518">
    <property type="entry name" value="HATPase_c"/>
    <property type="match status" value="1"/>
</dbReference>
<evidence type="ECO:0000256" key="2">
    <source>
        <dbReference type="ARBA" id="ARBA00012438"/>
    </source>
</evidence>
<comment type="catalytic activity">
    <reaction evidence="1">
        <text>ATP + protein L-histidine = ADP + protein N-phospho-L-histidine.</text>
        <dbReference type="EC" id="2.7.13.3"/>
    </reaction>
</comment>
<feature type="active site" evidence="3">
    <location>
        <position position="54"/>
    </location>
</feature>
<dbReference type="Pfam" id="PF01339">
    <property type="entry name" value="CheB_methylest"/>
    <property type="match status" value="1"/>
</dbReference>
<dbReference type="PROSITE" id="PS50122">
    <property type="entry name" value="CHEB"/>
    <property type="match status" value="1"/>
</dbReference>
<dbReference type="InterPro" id="IPR013656">
    <property type="entry name" value="PAS_4"/>
</dbReference>
<evidence type="ECO:0000313" key="9">
    <source>
        <dbReference type="Proteomes" id="UP000306402"/>
    </source>
</evidence>
<dbReference type="EMBL" id="VCEJ01000002">
    <property type="protein sequence ID" value="TLV03413.1"/>
    <property type="molecule type" value="Genomic_DNA"/>
</dbReference>
<dbReference type="InterPro" id="IPR036890">
    <property type="entry name" value="HATPase_C_sf"/>
</dbReference>
<evidence type="ECO:0000256" key="4">
    <source>
        <dbReference type="SAM" id="Coils"/>
    </source>
</evidence>
<dbReference type="PRINTS" id="PR00996">
    <property type="entry name" value="CHERMTFRASE"/>
</dbReference>
<dbReference type="SUPFAM" id="SSF55874">
    <property type="entry name" value="ATPase domain of HSP90 chaperone/DNA topoisomerase II/histidine kinase"/>
    <property type="match status" value="1"/>
</dbReference>
<accession>A0A5R9L4E4</accession>
<dbReference type="EC" id="2.7.13.3" evidence="2"/>
<name>A0A5R9L4E4_9BACT</name>
<dbReference type="OrthoDB" id="9816309at2"/>
<keyword evidence="9" id="KW-1185">Reference proteome</keyword>
<dbReference type="Proteomes" id="UP000306402">
    <property type="component" value="Unassembled WGS sequence"/>
</dbReference>
<evidence type="ECO:0000256" key="1">
    <source>
        <dbReference type="ARBA" id="ARBA00000085"/>
    </source>
</evidence>
<feature type="domain" description="CheB-type methylesterase" evidence="6">
    <location>
        <begin position="18"/>
        <end position="196"/>
    </location>
</feature>
<dbReference type="InterPro" id="IPR000673">
    <property type="entry name" value="Sig_transdc_resp-reg_Me-estase"/>
</dbReference>
<keyword evidence="3" id="KW-0378">Hydrolase</keyword>
<gene>
    <name evidence="8" type="ORF">FEN17_07350</name>
</gene>
<dbReference type="RefSeq" id="WP_138364621.1">
    <property type="nucleotide sequence ID" value="NZ_VCEJ01000002.1"/>
</dbReference>
<dbReference type="CDD" id="cd16434">
    <property type="entry name" value="CheB-CheR_fusion"/>
    <property type="match status" value="1"/>
</dbReference>
<dbReference type="Pfam" id="PF03705">
    <property type="entry name" value="CheR_N"/>
    <property type="match status" value="1"/>
</dbReference>
<dbReference type="Gene3D" id="3.40.50.180">
    <property type="entry name" value="Methylesterase CheB, C-terminal domain"/>
    <property type="match status" value="1"/>
</dbReference>
<evidence type="ECO:0000313" key="8">
    <source>
        <dbReference type="EMBL" id="TLV03413.1"/>
    </source>
</evidence>
<dbReference type="Pfam" id="PF00512">
    <property type="entry name" value="HisKA"/>
    <property type="match status" value="1"/>
</dbReference>
<organism evidence="8 9">
    <name type="scientific">Dyadobacter luticola</name>
    <dbReference type="NCBI Taxonomy" id="1979387"/>
    <lineage>
        <taxon>Bacteria</taxon>
        <taxon>Pseudomonadati</taxon>
        <taxon>Bacteroidota</taxon>
        <taxon>Cytophagia</taxon>
        <taxon>Cytophagales</taxon>
        <taxon>Spirosomataceae</taxon>
        <taxon>Dyadobacter</taxon>
    </lineage>
</organism>
<dbReference type="SUPFAM" id="SSF55785">
    <property type="entry name" value="PYP-like sensor domain (PAS domain)"/>
    <property type="match status" value="1"/>
</dbReference>
<dbReference type="SUPFAM" id="SSF47757">
    <property type="entry name" value="Chemotaxis receptor methyltransferase CheR, N-terminal domain"/>
    <property type="match status" value="1"/>
</dbReference>
<evidence type="ECO:0000259" key="5">
    <source>
        <dbReference type="PROSITE" id="PS50109"/>
    </source>
</evidence>
<dbReference type="Gene3D" id="3.30.565.10">
    <property type="entry name" value="Histidine kinase-like ATPase, C-terminal domain"/>
    <property type="match status" value="1"/>
</dbReference>
<dbReference type="InterPro" id="IPR022641">
    <property type="entry name" value="CheR_N"/>
</dbReference>
<dbReference type="PANTHER" id="PTHR24422">
    <property type="entry name" value="CHEMOTAXIS PROTEIN METHYLTRANSFERASE"/>
    <property type="match status" value="1"/>
</dbReference>
<proteinExistence type="predicted"/>
<dbReference type="AlphaFoldDB" id="A0A5R9L4E4"/>
<evidence type="ECO:0000259" key="7">
    <source>
        <dbReference type="PROSITE" id="PS50123"/>
    </source>
</evidence>
<dbReference type="Pfam" id="PF01739">
    <property type="entry name" value="CheR"/>
    <property type="match status" value="1"/>
</dbReference>
<feature type="active site" evidence="3">
    <location>
        <position position="146"/>
    </location>
</feature>
<keyword evidence="4" id="KW-0175">Coiled coil</keyword>
<dbReference type="GO" id="GO:0008984">
    <property type="term" value="F:protein-glutamate methylesterase activity"/>
    <property type="evidence" value="ECO:0007669"/>
    <property type="project" value="InterPro"/>
</dbReference>
<dbReference type="GO" id="GO:0005737">
    <property type="term" value="C:cytoplasm"/>
    <property type="evidence" value="ECO:0007669"/>
    <property type="project" value="InterPro"/>
</dbReference>
<dbReference type="SUPFAM" id="SSF52738">
    <property type="entry name" value="Methylesterase CheB, C-terminal domain"/>
    <property type="match status" value="1"/>
</dbReference>
<dbReference type="Pfam" id="PF08448">
    <property type="entry name" value="PAS_4"/>
    <property type="match status" value="1"/>
</dbReference>
<dbReference type="InterPro" id="IPR022642">
    <property type="entry name" value="CheR_C"/>
</dbReference>
<dbReference type="SMART" id="SM00138">
    <property type="entry name" value="MeTrc"/>
    <property type="match status" value="1"/>
</dbReference>
<dbReference type="InterPro" id="IPR003594">
    <property type="entry name" value="HATPase_dom"/>
</dbReference>
<evidence type="ECO:0000259" key="6">
    <source>
        <dbReference type="PROSITE" id="PS50122"/>
    </source>
</evidence>
<dbReference type="InterPro" id="IPR003661">
    <property type="entry name" value="HisK_dim/P_dom"/>
</dbReference>
<dbReference type="GO" id="GO:0000156">
    <property type="term" value="F:phosphorelay response regulator activity"/>
    <property type="evidence" value="ECO:0007669"/>
    <property type="project" value="InterPro"/>
</dbReference>
<dbReference type="Gene3D" id="1.10.287.130">
    <property type="match status" value="1"/>
</dbReference>
<dbReference type="SMART" id="SM00387">
    <property type="entry name" value="HATPase_c"/>
    <property type="match status" value="1"/>
</dbReference>
<dbReference type="InterPro" id="IPR036097">
    <property type="entry name" value="HisK_dim/P_sf"/>
</dbReference>
<dbReference type="GO" id="GO:0008757">
    <property type="term" value="F:S-adenosylmethionine-dependent methyltransferase activity"/>
    <property type="evidence" value="ECO:0007669"/>
    <property type="project" value="InterPro"/>
</dbReference>
<dbReference type="SUPFAM" id="SSF53335">
    <property type="entry name" value="S-adenosyl-L-methionine-dependent methyltransferases"/>
    <property type="match status" value="1"/>
</dbReference>
<dbReference type="Gene3D" id="3.30.450.20">
    <property type="entry name" value="PAS domain"/>
    <property type="match status" value="1"/>
</dbReference>